<feature type="compositionally biased region" description="Polar residues" evidence="3">
    <location>
        <begin position="92"/>
        <end position="109"/>
    </location>
</feature>
<reference evidence="4" key="1">
    <citation type="journal article" date="2020" name="Fungal Divers.">
        <title>Resolving the Mortierellaceae phylogeny through synthesis of multi-gene phylogenetics and phylogenomics.</title>
        <authorList>
            <person name="Vandepol N."/>
            <person name="Liber J."/>
            <person name="Desiro A."/>
            <person name="Na H."/>
            <person name="Kennedy M."/>
            <person name="Barry K."/>
            <person name="Grigoriev I.V."/>
            <person name="Miller A.N."/>
            <person name="O'Donnell K."/>
            <person name="Stajich J.E."/>
            <person name="Bonito G."/>
        </authorList>
    </citation>
    <scope>NUCLEOTIDE SEQUENCE</scope>
    <source>
        <strain evidence="4">KOD948</strain>
    </source>
</reference>
<feature type="repeat" description="PPR" evidence="2">
    <location>
        <begin position="567"/>
        <end position="601"/>
    </location>
</feature>
<dbReference type="NCBIfam" id="TIGR00756">
    <property type="entry name" value="PPR"/>
    <property type="match status" value="2"/>
</dbReference>
<proteinExistence type="predicted"/>
<dbReference type="Pfam" id="PF13812">
    <property type="entry name" value="PPR_3"/>
    <property type="match status" value="1"/>
</dbReference>
<protein>
    <recommendedName>
        <fullName evidence="6">Pentacotripeptide-repeat region of PRORP domain-containing protein</fullName>
    </recommendedName>
</protein>
<dbReference type="Proteomes" id="UP000726737">
    <property type="component" value="Unassembled WGS sequence"/>
</dbReference>
<evidence type="ECO:0000256" key="2">
    <source>
        <dbReference type="PROSITE-ProRule" id="PRU00708"/>
    </source>
</evidence>
<evidence type="ECO:0000256" key="3">
    <source>
        <dbReference type="SAM" id="MobiDB-lite"/>
    </source>
</evidence>
<dbReference type="Pfam" id="PF13041">
    <property type="entry name" value="PPR_2"/>
    <property type="match status" value="1"/>
</dbReference>
<dbReference type="InterPro" id="IPR002885">
    <property type="entry name" value="PPR_rpt"/>
</dbReference>
<dbReference type="InterPro" id="IPR011990">
    <property type="entry name" value="TPR-like_helical_dom_sf"/>
</dbReference>
<dbReference type="AlphaFoldDB" id="A0A9P6PKT0"/>
<gene>
    <name evidence="4" type="ORF">BG011_000809</name>
</gene>
<evidence type="ECO:0000313" key="5">
    <source>
        <dbReference type="Proteomes" id="UP000726737"/>
    </source>
</evidence>
<feature type="repeat" description="PPR" evidence="2">
    <location>
        <begin position="497"/>
        <end position="531"/>
    </location>
</feature>
<dbReference type="OrthoDB" id="185373at2759"/>
<dbReference type="Gene3D" id="1.25.40.10">
    <property type="entry name" value="Tetratricopeptide repeat domain"/>
    <property type="match status" value="4"/>
</dbReference>
<sequence length="737" mass="83548">MNFTRIHSRVASVSVSASIGSRSTWINLASKCAHRDPDTIVHQCQARSMTSHTAHHRLRNRTRTSLLNQRSIHSGDSARHINTKPATRDASNESPLNTQTHITTANTSRIPRHNSHHNTRTPASSAAALSSPIDTSFIPDMSALDPETDYWKFYQAFLDNRQPVTNKELYRLSQWLTHKGVTKDIATKVMLLMKEIHKRPSMTFITDVYNDLIFYHIKRGKFQDAQKILDLMTQERQSKNRSFDLNQRALALLLAMHIKSGNEAEVVALKEREHNGLDLHMDQFLKWTRGLQLTGEQIGQVKEIFREIQDQRCPPNTKRFTHWMTSHFHNKKPETAIALLNHILDIGFSVNKYTASCVVSGLLKAGLYDDAIGVWNKIKHTDARNLDIAILNPLLNALCQDPKRFAMARELWAEILQDSQLKPDAFSFSTMMNGYFRAMDPISAMNLWELMQKEPFSVQLNPVLFNVALTGLFHNHQPDRAKELYQQMCAMEGMEVTLGTYDTMVRGLLSVQDLTELDKVLKRMENTGKEPSTTTYTIITDTLFSQHDAVSAIKVAELMTSMNVPKTAVTYSAVVAGLANAGELDRAMELYQEMQRAGYPPSIHTYGSLIQGALKSGNTTMAEEMAQLAKTRIKDGLSPGAYSILITGYANLMMMDQAEHWFMEMRQSLSSGSGNNNQDRMIPWTVYYVLLRSCVEHNLWSPAERVVTVMKELGFHSTVPKLNKLLRKVERARPGRL</sequence>
<feature type="compositionally biased region" description="Basic residues" evidence="3">
    <location>
        <begin position="110"/>
        <end position="119"/>
    </location>
</feature>
<feature type="region of interest" description="Disordered" evidence="3">
    <location>
        <begin position="71"/>
        <end position="128"/>
    </location>
</feature>
<keyword evidence="1" id="KW-0677">Repeat</keyword>
<dbReference type="PROSITE" id="PS51375">
    <property type="entry name" value="PPR"/>
    <property type="match status" value="3"/>
</dbReference>
<evidence type="ECO:0008006" key="6">
    <source>
        <dbReference type="Google" id="ProtNLM"/>
    </source>
</evidence>
<dbReference type="EMBL" id="JAAAJA010001188">
    <property type="protein sequence ID" value="KAG0247852.1"/>
    <property type="molecule type" value="Genomic_DNA"/>
</dbReference>
<feature type="repeat" description="PPR" evidence="2">
    <location>
        <begin position="424"/>
        <end position="458"/>
    </location>
</feature>
<evidence type="ECO:0000256" key="1">
    <source>
        <dbReference type="ARBA" id="ARBA00022737"/>
    </source>
</evidence>
<comment type="caution">
    <text evidence="4">The sequence shown here is derived from an EMBL/GenBank/DDBJ whole genome shotgun (WGS) entry which is preliminary data.</text>
</comment>
<dbReference type="Pfam" id="PF01535">
    <property type="entry name" value="PPR"/>
    <property type="match status" value="3"/>
</dbReference>
<keyword evidence="5" id="KW-1185">Reference proteome</keyword>
<accession>A0A9P6PKT0</accession>
<organism evidence="4 5">
    <name type="scientific">Mortierella polycephala</name>
    <dbReference type="NCBI Taxonomy" id="41804"/>
    <lineage>
        <taxon>Eukaryota</taxon>
        <taxon>Fungi</taxon>
        <taxon>Fungi incertae sedis</taxon>
        <taxon>Mucoromycota</taxon>
        <taxon>Mortierellomycotina</taxon>
        <taxon>Mortierellomycetes</taxon>
        <taxon>Mortierellales</taxon>
        <taxon>Mortierellaceae</taxon>
        <taxon>Mortierella</taxon>
    </lineage>
</organism>
<name>A0A9P6PKT0_9FUNG</name>
<dbReference type="PANTHER" id="PTHR47941">
    <property type="entry name" value="PENTATRICOPEPTIDE REPEAT-CONTAINING PROTEIN 3, MITOCHONDRIAL"/>
    <property type="match status" value="1"/>
</dbReference>
<evidence type="ECO:0000313" key="4">
    <source>
        <dbReference type="EMBL" id="KAG0247852.1"/>
    </source>
</evidence>